<organism evidence="3 4">
    <name type="scientific">Orbilia brochopaga</name>
    <dbReference type="NCBI Taxonomy" id="3140254"/>
    <lineage>
        <taxon>Eukaryota</taxon>
        <taxon>Fungi</taxon>
        <taxon>Dikarya</taxon>
        <taxon>Ascomycota</taxon>
        <taxon>Pezizomycotina</taxon>
        <taxon>Orbiliomycetes</taxon>
        <taxon>Orbiliales</taxon>
        <taxon>Orbiliaceae</taxon>
        <taxon>Orbilia</taxon>
    </lineage>
</organism>
<evidence type="ECO:0000256" key="1">
    <source>
        <dbReference type="SAM" id="MobiDB-lite"/>
    </source>
</evidence>
<sequence>MPYTPPSPSPNASHSQSRTNSRSSSFSDIPSPPSSTVLISPGKPQPTRSTSYLNKHRRSAGGSRPGDHKQQQQQQPHFLMSPPSIQSGSILHPPRSTTGSSSIRQVTTVPMMSTGVVISPPDSSQNSSDDETDNRIKRGRQMVDVKELEAAIRNSIPQRREASPVQEPPKPDEVFAEQRSPEILSARIHQKLSHVASHARSTLDGYMSRTQVPPPPPPPSRPAEVERGSQEGSPDIEDDAYRIASPMVRKKSGELVKSSLKSPNLKRRPSSMPSTPTYPKVVHFDAHLEHVRHFIHSERPTAVSAGSSPVESNMDTDSEYPFPSDEPPFEWEIGLPNFPDRVDRSGAVVRVEKVALSHDKKALLGTVAVANISFQKLVVARFTLDYWQTTSEVSAEYTNDIRRRHNDDGLDRFTFKIKLEDMANLENKTLFFCVRYRVDQQEYWDNNNSINYQVDFRKKAVPQHGKSGPSSSSSRPLPRSKGVNPSAPRPRSMPIFDDAFDAYDLRTQPEYKMFSKAIDSQRDMQSAVKAAKKPSVVDPEALARRANPSGNAFGNRYDFGASLAAAMATATNVLGSERSGLKLKTGSSKEERQAPNPYFHNLAVGNNGLPRSHSSPSLTATFIAASDKAIPRVELDKPTDNFKPSLDALKTLATEKKPSIESASYKEILENFCFFGSAKPSPQLSTGDAMPARAGAAGHENNALALLSPRTIGSRSPSPSSPVSPTTQGMDGAGGKAFTTSPPTSSSQGSQRTSRSPSPSHHIFGFPNNDPFDVRTPSVIQT</sequence>
<dbReference type="EMBL" id="JAVHNQ010000007">
    <property type="protein sequence ID" value="KAK6341210.1"/>
    <property type="molecule type" value="Genomic_DNA"/>
</dbReference>
<dbReference type="PANTHER" id="PTHR12307">
    <property type="entry name" value="PROTEIN PHOSPHATASE 1 REGULATORY SUBUNIT"/>
    <property type="match status" value="1"/>
</dbReference>
<feature type="compositionally biased region" description="Low complexity" evidence="1">
    <location>
        <begin position="13"/>
        <end position="29"/>
    </location>
</feature>
<feature type="compositionally biased region" description="Basic and acidic residues" evidence="1">
    <location>
        <begin position="133"/>
        <end position="150"/>
    </location>
</feature>
<evidence type="ECO:0000313" key="4">
    <source>
        <dbReference type="Proteomes" id="UP001375240"/>
    </source>
</evidence>
<dbReference type="Pfam" id="PF03370">
    <property type="entry name" value="CBM_21"/>
    <property type="match status" value="1"/>
</dbReference>
<dbReference type="PANTHER" id="PTHR12307:SF36">
    <property type="entry name" value="GLYCOGEN-BINDING SUBUNIT 76A"/>
    <property type="match status" value="1"/>
</dbReference>
<proteinExistence type="predicted"/>
<keyword evidence="4" id="KW-1185">Reference proteome</keyword>
<feature type="region of interest" description="Disordered" evidence="1">
    <location>
        <begin position="581"/>
        <end position="615"/>
    </location>
</feature>
<dbReference type="AlphaFoldDB" id="A0AAV9UFE1"/>
<dbReference type="InterPro" id="IPR050782">
    <property type="entry name" value="PP1_regulatory_subunit_3"/>
</dbReference>
<dbReference type="GO" id="GO:0008157">
    <property type="term" value="F:protein phosphatase 1 binding"/>
    <property type="evidence" value="ECO:0007669"/>
    <property type="project" value="TreeGrafter"/>
</dbReference>
<feature type="region of interest" description="Disordered" evidence="1">
    <location>
        <begin position="301"/>
        <end position="321"/>
    </location>
</feature>
<feature type="region of interest" description="Disordered" evidence="1">
    <location>
        <begin position="460"/>
        <end position="493"/>
    </location>
</feature>
<dbReference type="Proteomes" id="UP001375240">
    <property type="component" value="Unassembled WGS sequence"/>
</dbReference>
<evidence type="ECO:0000313" key="3">
    <source>
        <dbReference type="EMBL" id="KAK6341210.1"/>
    </source>
</evidence>
<dbReference type="GO" id="GO:0005979">
    <property type="term" value="P:regulation of glycogen biosynthetic process"/>
    <property type="evidence" value="ECO:0007669"/>
    <property type="project" value="TreeGrafter"/>
</dbReference>
<dbReference type="InterPro" id="IPR005036">
    <property type="entry name" value="CBM21_dom"/>
</dbReference>
<feature type="domain" description="CBM21" evidence="2">
    <location>
        <begin position="341"/>
        <end position="455"/>
    </location>
</feature>
<feature type="compositionally biased region" description="Low complexity" evidence="1">
    <location>
        <begin position="739"/>
        <end position="760"/>
    </location>
</feature>
<gene>
    <name evidence="3" type="ORF">TWF696_008296</name>
</gene>
<feature type="compositionally biased region" description="Polar residues" evidence="1">
    <location>
        <begin position="304"/>
        <end position="315"/>
    </location>
</feature>
<name>A0AAV9UFE1_9PEZI</name>
<evidence type="ECO:0000259" key="2">
    <source>
        <dbReference type="PROSITE" id="PS51159"/>
    </source>
</evidence>
<feature type="compositionally biased region" description="Polar residues" evidence="1">
    <location>
        <begin position="83"/>
        <end position="111"/>
    </location>
</feature>
<dbReference type="Gene3D" id="2.60.40.2440">
    <property type="entry name" value="Carbohydrate binding type-21 domain"/>
    <property type="match status" value="1"/>
</dbReference>
<dbReference type="GO" id="GO:0000164">
    <property type="term" value="C:protein phosphatase type 1 complex"/>
    <property type="evidence" value="ECO:0007669"/>
    <property type="project" value="TreeGrafter"/>
</dbReference>
<protein>
    <recommendedName>
        <fullName evidence="2">CBM21 domain-containing protein</fullName>
    </recommendedName>
</protein>
<feature type="compositionally biased region" description="Low complexity" evidence="1">
    <location>
        <begin position="465"/>
        <end position="482"/>
    </location>
</feature>
<accession>A0AAV9UFE1</accession>
<dbReference type="GO" id="GO:2001069">
    <property type="term" value="F:glycogen binding"/>
    <property type="evidence" value="ECO:0007669"/>
    <property type="project" value="TreeGrafter"/>
</dbReference>
<feature type="compositionally biased region" description="Pro residues" evidence="1">
    <location>
        <begin position="212"/>
        <end position="221"/>
    </location>
</feature>
<dbReference type="PROSITE" id="PS51159">
    <property type="entry name" value="CBM21"/>
    <property type="match status" value="1"/>
</dbReference>
<dbReference type="InterPro" id="IPR038175">
    <property type="entry name" value="CBM21_dom_sf"/>
</dbReference>
<reference evidence="3 4" key="1">
    <citation type="submission" date="2019-10" db="EMBL/GenBank/DDBJ databases">
        <authorList>
            <person name="Palmer J.M."/>
        </authorList>
    </citation>
    <scope>NUCLEOTIDE SEQUENCE [LARGE SCALE GENOMIC DNA]</scope>
    <source>
        <strain evidence="3 4">TWF696</strain>
    </source>
</reference>
<feature type="region of interest" description="Disordered" evidence="1">
    <location>
        <begin position="710"/>
        <end position="782"/>
    </location>
</feature>
<feature type="compositionally biased region" description="Low complexity" evidence="1">
    <location>
        <begin position="710"/>
        <end position="727"/>
    </location>
</feature>
<comment type="caution">
    <text evidence="3">The sequence shown here is derived from an EMBL/GenBank/DDBJ whole genome shotgun (WGS) entry which is preliminary data.</text>
</comment>
<feature type="region of interest" description="Disordered" evidence="1">
    <location>
        <begin position="1"/>
        <end position="277"/>
    </location>
</feature>